<dbReference type="Proteomes" id="UP000240009">
    <property type="component" value="Unassembled WGS sequence"/>
</dbReference>
<dbReference type="SUPFAM" id="SSF49899">
    <property type="entry name" value="Concanavalin A-like lectins/glucanases"/>
    <property type="match status" value="1"/>
</dbReference>
<dbReference type="GO" id="GO:0016787">
    <property type="term" value="F:hydrolase activity"/>
    <property type="evidence" value="ECO:0007669"/>
    <property type="project" value="InterPro"/>
</dbReference>
<evidence type="ECO:0000259" key="2">
    <source>
        <dbReference type="Pfam" id="PF06439"/>
    </source>
</evidence>
<comment type="caution">
    <text evidence="3">The sequence shown here is derived from an EMBL/GenBank/DDBJ whole genome shotgun (WGS) entry which is preliminary data.</text>
</comment>
<keyword evidence="1" id="KW-0732">Signal</keyword>
<sequence>MIRSTAFALGLSTVLLALTAMAEEASSPLDTLMCERGKLLLSDSFETGPSKQWRTAKGKWEAVDGATQGSELKADEHVAAMRVNQKVRNLVLQYSFKMDGSKTTTLSINDAKGHNSRVMINANGFSVRKDDHDHAGPDKAELLQMVKTKIAPGKWHTLVVEFNGPEMLARLDGKQVAYGSHEAIDVDKTNFGLTVGGESVSFKDFSLWEATPKADWSQSKAKVISQSK</sequence>
<reference evidence="3 4" key="1">
    <citation type="submission" date="2018-02" db="EMBL/GenBank/DDBJ databases">
        <title>Comparative genomes isolates from brazilian mangrove.</title>
        <authorList>
            <person name="Araujo J.E."/>
            <person name="Taketani R.G."/>
            <person name="Silva M.C.P."/>
            <person name="Loureco M.V."/>
            <person name="Andreote F.D."/>
        </authorList>
    </citation>
    <scope>NUCLEOTIDE SEQUENCE [LARGE SCALE GENOMIC DNA]</scope>
    <source>
        <strain evidence="3 4">HEX-2 MGV</strain>
    </source>
</reference>
<dbReference type="Gene3D" id="2.60.120.560">
    <property type="entry name" value="Exo-inulinase, domain 1"/>
    <property type="match status" value="1"/>
</dbReference>
<organism evidence="3 4">
    <name type="scientific">Blastopirellula marina</name>
    <dbReference type="NCBI Taxonomy" id="124"/>
    <lineage>
        <taxon>Bacteria</taxon>
        <taxon>Pseudomonadati</taxon>
        <taxon>Planctomycetota</taxon>
        <taxon>Planctomycetia</taxon>
        <taxon>Pirellulales</taxon>
        <taxon>Pirellulaceae</taxon>
        <taxon>Blastopirellula</taxon>
    </lineage>
</organism>
<evidence type="ECO:0000313" key="4">
    <source>
        <dbReference type="Proteomes" id="UP000240009"/>
    </source>
</evidence>
<gene>
    <name evidence="3" type="ORF">C5Y96_10920</name>
</gene>
<accession>A0A2S8FMF7</accession>
<feature type="signal peptide" evidence="1">
    <location>
        <begin position="1"/>
        <end position="22"/>
    </location>
</feature>
<dbReference type="OrthoDB" id="256709at2"/>
<dbReference type="InterPro" id="IPR010496">
    <property type="entry name" value="AL/BT2_dom"/>
</dbReference>
<protein>
    <recommendedName>
        <fullName evidence="2">3-keto-alpha-glucoside-1,2-lyase/3-keto-2-hydroxy-glucal hydratase domain-containing protein</fullName>
    </recommendedName>
</protein>
<evidence type="ECO:0000313" key="3">
    <source>
        <dbReference type="EMBL" id="PQO33356.1"/>
    </source>
</evidence>
<dbReference type="RefSeq" id="WP_105353049.1">
    <property type="nucleotide sequence ID" value="NZ_PUIA01000035.1"/>
</dbReference>
<dbReference type="InterPro" id="IPR013320">
    <property type="entry name" value="ConA-like_dom_sf"/>
</dbReference>
<dbReference type="Pfam" id="PF06439">
    <property type="entry name" value="3keto-disac_hyd"/>
    <property type="match status" value="1"/>
</dbReference>
<feature type="domain" description="3-keto-alpha-glucoside-1,2-lyase/3-keto-2-hydroxy-glucal hydratase" evidence="2">
    <location>
        <begin position="51"/>
        <end position="206"/>
    </location>
</feature>
<feature type="chain" id="PRO_5015417654" description="3-keto-alpha-glucoside-1,2-lyase/3-keto-2-hydroxy-glucal hydratase domain-containing protein" evidence="1">
    <location>
        <begin position="23"/>
        <end position="228"/>
    </location>
</feature>
<dbReference type="EMBL" id="PUIA01000035">
    <property type="protein sequence ID" value="PQO33356.1"/>
    <property type="molecule type" value="Genomic_DNA"/>
</dbReference>
<name>A0A2S8FMF7_9BACT</name>
<proteinExistence type="predicted"/>
<dbReference type="AlphaFoldDB" id="A0A2S8FMF7"/>
<evidence type="ECO:0000256" key="1">
    <source>
        <dbReference type="SAM" id="SignalP"/>
    </source>
</evidence>